<feature type="compositionally biased region" description="Basic and acidic residues" evidence="1">
    <location>
        <begin position="90"/>
        <end position="108"/>
    </location>
</feature>
<evidence type="ECO:0000259" key="2">
    <source>
        <dbReference type="Pfam" id="PF22908"/>
    </source>
</evidence>
<dbReference type="Gramene" id="OB08G19710.1">
    <property type="protein sequence ID" value="OB08G19710.1"/>
    <property type="gene ID" value="OB08G19710"/>
</dbReference>
<reference evidence="3" key="2">
    <citation type="submission" date="2013-04" db="UniProtKB">
        <authorList>
            <consortium name="EnsemblPlants"/>
        </authorList>
    </citation>
    <scope>IDENTIFICATION</scope>
</reference>
<dbReference type="InterPro" id="IPR055198">
    <property type="entry name" value="NSD_PHD"/>
</dbReference>
<sequence length="588" mass="65820">MVLTPEQCDVSRLAQWPISDILVQAVIHVISTNGDIIGWFIEDASRKDIKPIPRRENAQEQFIVSDESLESSDNSDVCSYSNYDDSDDYSDGRNSDDNDDNNTDKDTDADTGISGNAVDDGTDMICAICDDGGWLLEFIANCKITGLPLIVEHETISCEGQCKSSFHPTVNHGKKSNCRTLRFTSAELKLKESGTFLCKNCEHNEHQCFKCGELEPSCGPNAKRREHEFKFYCFVPLREHIAQVEWLARASHQACCVNHRMLPHRYNAFSFVYVERTERERGRGALGHKWWRESSSNGAFPVAPHVGEVEQGETANYDGFWRRLVLRAGVFQCNKESCGHFYHPKCIAVLLEPEDTNGACKLEERIADGMPFTCPVHWCFKCGKMEDRTQKELQFAVCRRCPSWCSRHHGIDATTGTPHGEHIKFPSVPKIKKTKKNSKKDFKVIGKRKKSANKISTKSKELENLSPTGEIEETRRVAKNSSSEHITLKHGYAVKRLKKDLQFELPMVDVAANLSGAKTMEGKEEPPVTPKIASCVVDGETEKSVTSMAGKETSVGTSQDMATRSGLRQPSRIEAVGMLECSVQHFGA</sequence>
<dbReference type="Pfam" id="PF22908">
    <property type="entry name" value="PHD_NSD"/>
    <property type="match status" value="1"/>
</dbReference>
<keyword evidence="4" id="KW-1185">Reference proteome</keyword>
<dbReference type="HOGENOM" id="CLU_522351_0_0_1"/>
<accession>J3MS92</accession>
<dbReference type="Proteomes" id="UP000006038">
    <property type="component" value="Chromosome 8"/>
</dbReference>
<proteinExistence type="predicted"/>
<dbReference type="PANTHER" id="PTHR46235">
    <property type="entry name" value="PHD FINGER-CONTAINING PROTEIN DDB_G0268158"/>
    <property type="match status" value="1"/>
</dbReference>
<dbReference type="eggNOG" id="ENOG502QPIX">
    <property type="taxonomic scope" value="Eukaryota"/>
</dbReference>
<evidence type="ECO:0000313" key="3">
    <source>
        <dbReference type="EnsemblPlants" id="OB08G19710.1"/>
    </source>
</evidence>
<feature type="region of interest" description="Disordered" evidence="1">
    <location>
        <begin position="82"/>
        <end position="114"/>
    </location>
</feature>
<name>J3MS92_ORYBR</name>
<dbReference type="STRING" id="4533.J3MS92"/>
<organism evidence="3">
    <name type="scientific">Oryza brachyantha</name>
    <name type="common">malo sina</name>
    <dbReference type="NCBI Taxonomy" id="4533"/>
    <lineage>
        <taxon>Eukaryota</taxon>
        <taxon>Viridiplantae</taxon>
        <taxon>Streptophyta</taxon>
        <taxon>Embryophyta</taxon>
        <taxon>Tracheophyta</taxon>
        <taxon>Spermatophyta</taxon>
        <taxon>Magnoliopsida</taxon>
        <taxon>Liliopsida</taxon>
        <taxon>Poales</taxon>
        <taxon>Poaceae</taxon>
        <taxon>BOP clade</taxon>
        <taxon>Oryzoideae</taxon>
        <taxon>Oryzeae</taxon>
        <taxon>Oryzinae</taxon>
        <taxon>Oryza</taxon>
    </lineage>
</organism>
<feature type="region of interest" description="Disordered" evidence="1">
    <location>
        <begin position="543"/>
        <end position="569"/>
    </location>
</feature>
<reference evidence="3" key="1">
    <citation type="journal article" date="2013" name="Nat. Commun.">
        <title>Whole-genome sequencing of Oryza brachyantha reveals mechanisms underlying Oryza genome evolution.</title>
        <authorList>
            <person name="Chen J."/>
            <person name="Huang Q."/>
            <person name="Gao D."/>
            <person name="Wang J."/>
            <person name="Lang Y."/>
            <person name="Liu T."/>
            <person name="Li B."/>
            <person name="Bai Z."/>
            <person name="Luis Goicoechea J."/>
            <person name="Liang C."/>
            <person name="Chen C."/>
            <person name="Zhang W."/>
            <person name="Sun S."/>
            <person name="Liao Y."/>
            <person name="Zhang X."/>
            <person name="Yang L."/>
            <person name="Song C."/>
            <person name="Wang M."/>
            <person name="Shi J."/>
            <person name="Liu G."/>
            <person name="Liu J."/>
            <person name="Zhou H."/>
            <person name="Zhou W."/>
            <person name="Yu Q."/>
            <person name="An N."/>
            <person name="Chen Y."/>
            <person name="Cai Q."/>
            <person name="Wang B."/>
            <person name="Liu B."/>
            <person name="Min J."/>
            <person name="Huang Y."/>
            <person name="Wu H."/>
            <person name="Li Z."/>
            <person name="Zhang Y."/>
            <person name="Yin Y."/>
            <person name="Song W."/>
            <person name="Jiang J."/>
            <person name="Jackson S.A."/>
            <person name="Wing R.A."/>
            <person name="Wang J."/>
            <person name="Chen M."/>
        </authorList>
    </citation>
    <scope>NUCLEOTIDE SEQUENCE [LARGE SCALE GENOMIC DNA]</scope>
    <source>
        <strain evidence="3">cv. IRGC 101232</strain>
    </source>
</reference>
<evidence type="ECO:0000256" key="1">
    <source>
        <dbReference type="SAM" id="MobiDB-lite"/>
    </source>
</evidence>
<dbReference type="EnsemblPlants" id="OB08G19710.1">
    <property type="protein sequence ID" value="OB08G19710.1"/>
    <property type="gene ID" value="OB08G19710"/>
</dbReference>
<evidence type="ECO:0000313" key="4">
    <source>
        <dbReference type="Proteomes" id="UP000006038"/>
    </source>
</evidence>
<protein>
    <recommendedName>
        <fullName evidence="2">Histone-lysine N-methyltransferase NSD-like PHD zinc finger domain-containing protein</fullName>
    </recommendedName>
</protein>
<dbReference type="Gene3D" id="3.30.40.10">
    <property type="entry name" value="Zinc/RING finger domain, C3HC4 (zinc finger)"/>
    <property type="match status" value="1"/>
</dbReference>
<feature type="domain" description="Histone-lysine N-methyltransferase NSD-like PHD zinc finger" evidence="2">
    <location>
        <begin position="328"/>
        <end position="377"/>
    </location>
</feature>
<feature type="compositionally biased region" description="Polar residues" evidence="1">
    <location>
        <begin position="554"/>
        <end position="568"/>
    </location>
</feature>
<dbReference type="InterPro" id="IPR013083">
    <property type="entry name" value="Znf_RING/FYVE/PHD"/>
</dbReference>
<dbReference type="AlphaFoldDB" id="J3MS92"/>
<dbReference type="PANTHER" id="PTHR46235:SF7">
    <property type="entry name" value="ZINC FINGER PHD-TYPE DOMAIN-CONTAINING PROTEIN"/>
    <property type="match status" value="1"/>
</dbReference>